<proteinExistence type="predicted"/>
<reference evidence="1 2" key="1">
    <citation type="submission" date="2015-09" db="EMBL/GenBank/DDBJ databases">
        <title>Sorangium comparison.</title>
        <authorList>
            <person name="Zaburannyi N."/>
            <person name="Bunk B."/>
            <person name="Overmann J."/>
            <person name="Mueller R."/>
        </authorList>
    </citation>
    <scope>NUCLEOTIDE SEQUENCE [LARGE SCALE GENOMIC DNA]</scope>
    <source>
        <strain evidence="1 2">So ce26</strain>
    </source>
</reference>
<dbReference type="OrthoDB" id="5516897at2"/>
<dbReference type="RefSeq" id="WP_104983006.1">
    <property type="nucleotide sequence ID" value="NZ_CP012673.1"/>
</dbReference>
<evidence type="ECO:0000313" key="2">
    <source>
        <dbReference type="Proteomes" id="UP000238348"/>
    </source>
</evidence>
<evidence type="ECO:0000313" key="1">
    <source>
        <dbReference type="EMBL" id="AUX44490.1"/>
    </source>
</evidence>
<organism evidence="1 2">
    <name type="scientific">Sorangium cellulosum</name>
    <name type="common">Polyangium cellulosum</name>
    <dbReference type="NCBI Taxonomy" id="56"/>
    <lineage>
        <taxon>Bacteria</taxon>
        <taxon>Pseudomonadati</taxon>
        <taxon>Myxococcota</taxon>
        <taxon>Polyangia</taxon>
        <taxon>Polyangiales</taxon>
        <taxon>Polyangiaceae</taxon>
        <taxon>Sorangium</taxon>
    </lineage>
</organism>
<sequence>MIACAPRRGRPDLPALRSRTPLRLAGALALLALLAGAGAGCESKMEAKECDKLRGDAFELVNKAQHCNTDADCRQSEWPGCAKPISVATFDKIKPMAESYKTGKCDEPKVDCKSPPQSYCKQGLCVHRELGTVEGSGNTPTDQIQIQ</sequence>
<dbReference type="Proteomes" id="UP000238348">
    <property type="component" value="Chromosome"/>
</dbReference>
<gene>
    <name evidence="1" type="ORF">SOCE26_059540</name>
</gene>
<dbReference type="EMBL" id="CP012673">
    <property type="protein sequence ID" value="AUX44490.1"/>
    <property type="molecule type" value="Genomic_DNA"/>
</dbReference>
<accession>A0A2L0EYY2</accession>
<dbReference type="AlphaFoldDB" id="A0A2L0EYY2"/>
<protein>
    <submittedName>
        <fullName evidence="1">Uncharacterized protein</fullName>
    </submittedName>
</protein>
<name>A0A2L0EYY2_SORCE</name>